<dbReference type="InterPro" id="IPR031367">
    <property type="entry name" value="CCDC24"/>
</dbReference>
<feature type="region of interest" description="Disordered" evidence="1">
    <location>
        <begin position="148"/>
        <end position="181"/>
    </location>
</feature>
<dbReference type="EMBL" id="JAGTTL010000016">
    <property type="protein sequence ID" value="KAK6310664.1"/>
    <property type="molecule type" value="Genomic_DNA"/>
</dbReference>
<proteinExistence type="predicted"/>
<evidence type="ECO:0000313" key="2">
    <source>
        <dbReference type="EMBL" id="KAK6310664.1"/>
    </source>
</evidence>
<gene>
    <name evidence="2" type="ORF">J4Q44_G00187190</name>
</gene>
<sequence length="503" mass="56019">MSALETRTLTLDTGSNKIKCLMEETECPQSVWNLIVDHVPESELPEIRVLLGETLIDIYTEMYSEVTMWQQIWQTLRHKKGNRPKTPRSPLADPPAIKELLKAEIQLLLGTVRERASQEGRDGDADLFRYSPSVVNYALSVPSNHCDTVNSRPTSSGIQFSQSQHAERSCSRSSVTSTTSQDDIDAMRHKLNITHIDDIVAHLKSVLSEECEVLKSQVQFLQDSVEQEHQKQHDVTEAPEPTVTELKEERRVIQMDLKRQSLSLSLTYCPSSSPVETRLQMRSRSTGWTGFPADETQRHLTPVVAPRPHPPHTRPPLVASLVRRIPLLDRMRGQPHSSPNIRGPSPLQPSEYEQLRTYSQSSEASHPCNRGPTTTQDRDSYRPPLVASASTVTTLGPYLNPASEQRVKGRICRRSGQAVTEGAQRHDDSWSDTVNSWPSLFSVGHRTLGSSTQPPGSKGSCEQMSPVSMFHPAPPAMQRTASRGQSAARHLCLPQGDSLVSSL</sequence>
<dbReference type="PANTHER" id="PTHR28601">
    <property type="entry name" value="COILED-COIL DOMAIN-CONTAINING PROTEIN 24"/>
    <property type="match status" value="1"/>
</dbReference>
<dbReference type="Pfam" id="PF15669">
    <property type="entry name" value="CCDC24"/>
    <property type="match status" value="1"/>
</dbReference>
<evidence type="ECO:0008006" key="4">
    <source>
        <dbReference type="Google" id="ProtNLM"/>
    </source>
</evidence>
<dbReference type="AlphaFoldDB" id="A0AAN8LJ23"/>
<feature type="compositionally biased region" description="Low complexity" evidence="1">
    <location>
        <begin position="171"/>
        <end position="180"/>
    </location>
</feature>
<keyword evidence="3" id="KW-1185">Reference proteome</keyword>
<name>A0AAN8LJ23_9TELE</name>
<reference evidence="2 3" key="1">
    <citation type="submission" date="2021-04" db="EMBL/GenBank/DDBJ databases">
        <authorList>
            <person name="De Guttry C."/>
            <person name="Zahm M."/>
            <person name="Klopp C."/>
            <person name="Cabau C."/>
            <person name="Louis A."/>
            <person name="Berthelot C."/>
            <person name="Parey E."/>
            <person name="Roest Crollius H."/>
            <person name="Montfort J."/>
            <person name="Robinson-Rechavi M."/>
            <person name="Bucao C."/>
            <person name="Bouchez O."/>
            <person name="Gislard M."/>
            <person name="Lluch J."/>
            <person name="Milhes M."/>
            <person name="Lampietro C."/>
            <person name="Lopez Roques C."/>
            <person name="Donnadieu C."/>
            <person name="Braasch I."/>
            <person name="Desvignes T."/>
            <person name="Postlethwait J."/>
            <person name="Bobe J."/>
            <person name="Wedekind C."/>
            <person name="Guiguen Y."/>
        </authorList>
    </citation>
    <scope>NUCLEOTIDE SEQUENCE [LARGE SCALE GENOMIC DNA]</scope>
    <source>
        <strain evidence="2">Cs_M1</strain>
        <tissue evidence="2">Blood</tissue>
    </source>
</reference>
<dbReference type="Proteomes" id="UP001356427">
    <property type="component" value="Unassembled WGS sequence"/>
</dbReference>
<feature type="compositionally biased region" description="Polar residues" evidence="1">
    <location>
        <begin position="448"/>
        <end position="466"/>
    </location>
</feature>
<feature type="region of interest" description="Disordered" evidence="1">
    <location>
        <begin position="330"/>
        <end position="384"/>
    </location>
</feature>
<accession>A0AAN8LJ23</accession>
<organism evidence="2 3">
    <name type="scientific">Coregonus suidteri</name>
    <dbReference type="NCBI Taxonomy" id="861788"/>
    <lineage>
        <taxon>Eukaryota</taxon>
        <taxon>Metazoa</taxon>
        <taxon>Chordata</taxon>
        <taxon>Craniata</taxon>
        <taxon>Vertebrata</taxon>
        <taxon>Euteleostomi</taxon>
        <taxon>Actinopterygii</taxon>
        <taxon>Neopterygii</taxon>
        <taxon>Teleostei</taxon>
        <taxon>Protacanthopterygii</taxon>
        <taxon>Salmoniformes</taxon>
        <taxon>Salmonidae</taxon>
        <taxon>Coregoninae</taxon>
        <taxon>Coregonus</taxon>
    </lineage>
</organism>
<feature type="region of interest" description="Disordered" evidence="1">
    <location>
        <begin position="448"/>
        <end position="487"/>
    </location>
</feature>
<comment type="caution">
    <text evidence="2">The sequence shown here is derived from an EMBL/GenBank/DDBJ whole genome shotgun (WGS) entry which is preliminary data.</text>
</comment>
<evidence type="ECO:0000256" key="1">
    <source>
        <dbReference type="SAM" id="MobiDB-lite"/>
    </source>
</evidence>
<protein>
    <recommendedName>
        <fullName evidence="4">Coiled-coil domain-containing protein 24</fullName>
    </recommendedName>
</protein>
<feature type="compositionally biased region" description="Polar residues" evidence="1">
    <location>
        <begin position="148"/>
        <end position="164"/>
    </location>
</feature>
<dbReference type="PANTHER" id="PTHR28601:SF1">
    <property type="entry name" value="COILED-COIL DOMAIN-CONTAINING PROTEIN 24"/>
    <property type="match status" value="1"/>
</dbReference>
<evidence type="ECO:0000313" key="3">
    <source>
        <dbReference type="Proteomes" id="UP001356427"/>
    </source>
</evidence>